<sequence length="160" mass="18455">MSRESRIYVGNLPATVRAKDVEDIFSKYGRVLYVDLKDRRQPYFAFVEFEDARCHAFLGSWQDLKDHMREAGDVCYTDVLRDGTGIVEYSRYEDMKYALRKLDDTKFKSHEGETSYIRVKEDNGESRAHSRSRSPVGRASRGSPQYSPSYSNSGSRSRSP</sequence>
<reference evidence="10" key="1">
    <citation type="submission" date="2017-02" db="UniProtKB">
        <authorList>
            <consortium name="WormBaseParasite"/>
        </authorList>
    </citation>
    <scope>IDENTIFICATION</scope>
</reference>
<evidence type="ECO:0000313" key="9">
    <source>
        <dbReference type="Proteomes" id="UP000050640"/>
    </source>
</evidence>
<evidence type="ECO:0000256" key="3">
    <source>
        <dbReference type="ARBA" id="ARBA00022737"/>
    </source>
</evidence>
<name>A0A0R3RQA8_9BILA</name>
<evidence type="ECO:0000256" key="7">
    <source>
        <dbReference type="SAM" id="MobiDB-lite"/>
    </source>
</evidence>
<dbReference type="PANTHER" id="PTHR23003:SF62">
    <property type="entry name" value="SERINE_ARGININE (SR)-TYPE SHUTTLING MRNA BINDING PROTEIN NPL3"/>
    <property type="match status" value="1"/>
</dbReference>
<evidence type="ECO:0000313" key="10">
    <source>
        <dbReference type="WBParaSite" id="EEL_0000384301-mRNA-1"/>
    </source>
</evidence>
<dbReference type="InterPro" id="IPR050374">
    <property type="entry name" value="RRT5_SRSF_SR"/>
</dbReference>
<evidence type="ECO:0000256" key="1">
    <source>
        <dbReference type="ARBA" id="ARBA00004123"/>
    </source>
</evidence>
<dbReference type="InterPro" id="IPR035979">
    <property type="entry name" value="RBD_domain_sf"/>
</dbReference>
<dbReference type="WBParaSite" id="EEL_0000384301-mRNA-1">
    <property type="protein sequence ID" value="EEL_0000384301-mRNA-1"/>
    <property type="gene ID" value="EEL_0000384301"/>
</dbReference>
<accession>A0A0R3RQA8</accession>
<dbReference type="SMART" id="SM00360">
    <property type="entry name" value="RRM"/>
    <property type="match status" value="1"/>
</dbReference>
<keyword evidence="4 6" id="KW-0694">RNA-binding</keyword>
<feature type="region of interest" description="Disordered" evidence="7">
    <location>
        <begin position="115"/>
        <end position="160"/>
    </location>
</feature>
<dbReference type="Pfam" id="PF00076">
    <property type="entry name" value="RRM_1"/>
    <property type="match status" value="2"/>
</dbReference>
<comment type="subcellular location">
    <subcellularLocation>
        <location evidence="1">Nucleus</location>
    </subcellularLocation>
</comment>
<dbReference type="Gene3D" id="3.30.70.330">
    <property type="match status" value="2"/>
</dbReference>
<evidence type="ECO:0000256" key="4">
    <source>
        <dbReference type="ARBA" id="ARBA00022884"/>
    </source>
</evidence>
<dbReference type="AlphaFoldDB" id="A0A0R3RQA8"/>
<dbReference type="SUPFAM" id="SSF54928">
    <property type="entry name" value="RNA-binding domain, RBD"/>
    <property type="match status" value="1"/>
</dbReference>
<dbReference type="PANTHER" id="PTHR23003">
    <property type="entry name" value="RNA RECOGNITION MOTIF RRM DOMAIN CONTAINING PROTEIN"/>
    <property type="match status" value="1"/>
</dbReference>
<dbReference type="PROSITE" id="PS50102">
    <property type="entry name" value="RRM"/>
    <property type="match status" value="1"/>
</dbReference>
<evidence type="ECO:0000259" key="8">
    <source>
        <dbReference type="PROSITE" id="PS50102"/>
    </source>
</evidence>
<evidence type="ECO:0000256" key="5">
    <source>
        <dbReference type="ARBA" id="ARBA00023242"/>
    </source>
</evidence>
<dbReference type="GO" id="GO:0003729">
    <property type="term" value="F:mRNA binding"/>
    <property type="evidence" value="ECO:0007669"/>
    <property type="project" value="TreeGrafter"/>
</dbReference>
<dbReference type="STRING" id="1147741.A0A0R3RQA8"/>
<evidence type="ECO:0000256" key="2">
    <source>
        <dbReference type="ARBA" id="ARBA00022664"/>
    </source>
</evidence>
<evidence type="ECO:0000256" key="6">
    <source>
        <dbReference type="PROSITE-ProRule" id="PRU00176"/>
    </source>
</evidence>
<dbReference type="InterPro" id="IPR012677">
    <property type="entry name" value="Nucleotide-bd_a/b_plait_sf"/>
</dbReference>
<keyword evidence="2" id="KW-0507">mRNA processing</keyword>
<dbReference type="GO" id="GO:0006397">
    <property type="term" value="P:mRNA processing"/>
    <property type="evidence" value="ECO:0007669"/>
    <property type="project" value="UniProtKB-KW"/>
</dbReference>
<dbReference type="Proteomes" id="UP000050640">
    <property type="component" value="Unplaced"/>
</dbReference>
<dbReference type="GO" id="GO:0005634">
    <property type="term" value="C:nucleus"/>
    <property type="evidence" value="ECO:0007669"/>
    <property type="project" value="UniProtKB-SubCell"/>
</dbReference>
<dbReference type="GO" id="GO:0005737">
    <property type="term" value="C:cytoplasm"/>
    <property type="evidence" value="ECO:0007669"/>
    <property type="project" value="TreeGrafter"/>
</dbReference>
<feature type="compositionally biased region" description="Basic and acidic residues" evidence="7">
    <location>
        <begin position="115"/>
        <end position="128"/>
    </location>
</feature>
<protein>
    <submittedName>
        <fullName evidence="10">RRM domain-containing protein</fullName>
    </submittedName>
</protein>
<organism evidence="9 10">
    <name type="scientific">Elaeophora elaphi</name>
    <dbReference type="NCBI Taxonomy" id="1147741"/>
    <lineage>
        <taxon>Eukaryota</taxon>
        <taxon>Metazoa</taxon>
        <taxon>Ecdysozoa</taxon>
        <taxon>Nematoda</taxon>
        <taxon>Chromadorea</taxon>
        <taxon>Rhabditida</taxon>
        <taxon>Spirurina</taxon>
        <taxon>Spiruromorpha</taxon>
        <taxon>Filarioidea</taxon>
        <taxon>Onchocercidae</taxon>
        <taxon>Elaeophora</taxon>
    </lineage>
</organism>
<feature type="domain" description="RRM" evidence="8">
    <location>
        <begin position="5"/>
        <end position="51"/>
    </location>
</feature>
<feature type="compositionally biased region" description="Low complexity" evidence="7">
    <location>
        <begin position="142"/>
        <end position="160"/>
    </location>
</feature>
<proteinExistence type="predicted"/>
<keyword evidence="5" id="KW-0539">Nucleus</keyword>
<dbReference type="InterPro" id="IPR000504">
    <property type="entry name" value="RRM_dom"/>
</dbReference>
<keyword evidence="3" id="KW-0677">Repeat</keyword>
<keyword evidence="9" id="KW-1185">Reference proteome</keyword>